<protein>
    <submittedName>
        <fullName evidence="1">Uncharacterized protein</fullName>
    </submittedName>
</protein>
<dbReference type="EMBL" id="CP051128">
    <property type="protein sequence ID" value="QIZ10985.1"/>
    <property type="molecule type" value="Genomic_DNA"/>
</dbReference>
<evidence type="ECO:0000313" key="2">
    <source>
        <dbReference type="Proteomes" id="UP000501868"/>
    </source>
</evidence>
<evidence type="ECO:0000313" key="1">
    <source>
        <dbReference type="EMBL" id="QIZ10985.1"/>
    </source>
</evidence>
<proteinExistence type="predicted"/>
<reference evidence="1 2" key="1">
    <citation type="submission" date="2020-04" db="EMBL/GenBank/DDBJ databases">
        <title>Genome-Wide Identification of 5-Methylcytosine Sites in Bacterial Genomes By High-Throughput Sequencing of MspJI Restriction Fragments.</title>
        <authorList>
            <person name="Wu V."/>
        </authorList>
    </citation>
    <scope>NUCLEOTIDE SEQUENCE [LARGE SCALE GENOMIC DNA]</scope>
    <source>
        <strain evidence="1 2">S2</strain>
    </source>
</reference>
<dbReference type="Proteomes" id="UP000501868">
    <property type="component" value="Chromosome"/>
</dbReference>
<accession>A0A6H1PBZ2</accession>
<dbReference type="AlphaFoldDB" id="A0A6H1PBZ2"/>
<name>A0A6H1PBZ2_PRIMG</name>
<sequence length="112" mass="13331">MQTSNSRPVGIHLKTTKQNTLEKSEYLNLPDLQFFQWCHSQYGLNKGIYNTIDQWFYGIGIERVQYRRIFILKFLEFSKDYGVVKDQQKFIRFGNGGLIRRLQGFMRDINQG</sequence>
<reference evidence="1 2" key="2">
    <citation type="submission" date="2020-04" db="EMBL/GenBank/DDBJ databases">
        <authorList>
            <person name="Fomenkov A."/>
            <person name="Anton B.P."/>
            <person name="Roberts R.J."/>
        </authorList>
    </citation>
    <scope>NUCLEOTIDE SEQUENCE [LARGE SCALE GENOMIC DNA]</scope>
    <source>
        <strain evidence="1 2">S2</strain>
    </source>
</reference>
<organism evidence="1 2">
    <name type="scientific">Priestia megaterium</name>
    <name type="common">Bacillus megaterium</name>
    <dbReference type="NCBI Taxonomy" id="1404"/>
    <lineage>
        <taxon>Bacteria</taxon>
        <taxon>Bacillati</taxon>
        <taxon>Bacillota</taxon>
        <taxon>Bacilli</taxon>
        <taxon>Bacillales</taxon>
        <taxon>Bacillaceae</taxon>
        <taxon>Priestia</taxon>
    </lineage>
</organism>
<gene>
    <name evidence="1" type="ORF">HFZ78_16180</name>
</gene>